<dbReference type="SUPFAM" id="SSF56112">
    <property type="entry name" value="Protein kinase-like (PK-like)"/>
    <property type="match status" value="1"/>
</dbReference>
<dbReference type="Proteomes" id="UP000823854">
    <property type="component" value="Unassembled WGS sequence"/>
</dbReference>
<gene>
    <name evidence="1" type="ORF">H9932_02745</name>
</gene>
<sequence length="316" mass="34747">MPDPSAPLVAGHPMPTLLGQGQDPELVAWRERLPAQVDDLLARWELEASAPFVPGGSSAWVAPVRDRDGAELVLKVAWAHEEARDEAAGMRAWQGRGAAVLHRSERVGDTSALLLERVRPGVPLAQLLTSPDRDEVLVGVARRLWVPPARLVGEEDAASFRPLVHMCAWWADRALESGAGERAGLPREVVERGLELFRSLPAQWDGEQVLLTTDLHPGNLLAGGVPSSSPGSSRRWVLIDPKPYVGDPHYDLLQHMLNDLDRLRAEPVRFADRMADLAGLDRRRTRRWLFARCVQEAGQFDGLAEVALSLAADGDW</sequence>
<dbReference type="GO" id="GO:0016773">
    <property type="term" value="F:phosphotransferase activity, alcohol group as acceptor"/>
    <property type="evidence" value="ECO:0007669"/>
    <property type="project" value="InterPro"/>
</dbReference>
<organism evidence="1 2">
    <name type="scientific">Candidatus Brachybacterium intestinipullorum</name>
    <dbReference type="NCBI Taxonomy" id="2838512"/>
    <lineage>
        <taxon>Bacteria</taxon>
        <taxon>Bacillati</taxon>
        <taxon>Actinomycetota</taxon>
        <taxon>Actinomycetes</taxon>
        <taxon>Micrococcales</taxon>
        <taxon>Dermabacteraceae</taxon>
        <taxon>Brachybacterium</taxon>
    </lineage>
</organism>
<protein>
    <submittedName>
        <fullName evidence="1">Aminoglycoside phosphotransferase family protein</fullName>
    </submittedName>
</protein>
<dbReference type="InterPro" id="IPR006748">
    <property type="entry name" value="NH2Glyco/OHUrea_AB-resist_kin"/>
</dbReference>
<accession>A0A9D2PWD4</accession>
<dbReference type="GO" id="GO:0019748">
    <property type="term" value="P:secondary metabolic process"/>
    <property type="evidence" value="ECO:0007669"/>
    <property type="project" value="InterPro"/>
</dbReference>
<comment type="caution">
    <text evidence="1">The sequence shown here is derived from an EMBL/GenBank/DDBJ whole genome shotgun (WGS) entry which is preliminary data.</text>
</comment>
<dbReference type="Pfam" id="PF04655">
    <property type="entry name" value="APH_6_hur"/>
    <property type="match status" value="1"/>
</dbReference>
<name>A0A9D2PWD4_9MICO</name>
<reference evidence="1" key="2">
    <citation type="submission" date="2021-04" db="EMBL/GenBank/DDBJ databases">
        <authorList>
            <person name="Gilroy R."/>
        </authorList>
    </citation>
    <scope>NUCLEOTIDE SEQUENCE</scope>
    <source>
        <strain evidence="1">CHK130-7132</strain>
    </source>
</reference>
<dbReference type="InterPro" id="IPR011009">
    <property type="entry name" value="Kinase-like_dom_sf"/>
</dbReference>
<evidence type="ECO:0000313" key="2">
    <source>
        <dbReference type="Proteomes" id="UP000823854"/>
    </source>
</evidence>
<dbReference type="EMBL" id="DWWC01000057">
    <property type="protein sequence ID" value="HJC68583.1"/>
    <property type="molecule type" value="Genomic_DNA"/>
</dbReference>
<proteinExistence type="predicted"/>
<dbReference type="AlphaFoldDB" id="A0A9D2PWD4"/>
<evidence type="ECO:0000313" key="1">
    <source>
        <dbReference type="EMBL" id="HJC68583.1"/>
    </source>
</evidence>
<reference evidence="1" key="1">
    <citation type="journal article" date="2021" name="PeerJ">
        <title>Extensive microbial diversity within the chicken gut microbiome revealed by metagenomics and culture.</title>
        <authorList>
            <person name="Gilroy R."/>
            <person name="Ravi A."/>
            <person name="Getino M."/>
            <person name="Pursley I."/>
            <person name="Horton D.L."/>
            <person name="Alikhan N.F."/>
            <person name="Baker D."/>
            <person name="Gharbi K."/>
            <person name="Hall N."/>
            <person name="Watson M."/>
            <person name="Adriaenssens E.M."/>
            <person name="Foster-Nyarko E."/>
            <person name="Jarju S."/>
            <person name="Secka A."/>
            <person name="Antonio M."/>
            <person name="Oren A."/>
            <person name="Chaudhuri R.R."/>
            <person name="La Ragione R."/>
            <person name="Hildebrand F."/>
            <person name="Pallen M.J."/>
        </authorList>
    </citation>
    <scope>NUCLEOTIDE SEQUENCE</scope>
    <source>
        <strain evidence="1">CHK130-7132</strain>
    </source>
</reference>